<dbReference type="SFLD" id="SFLDS00032">
    <property type="entry name" value="Radical_SAM_3-amino-3-carboxyp"/>
    <property type="match status" value="1"/>
</dbReference>
<dbReference type="InterPro" id="IPR042263">
    <property type="entry name" value="DPH1/DPH2_1"/>
</dbReference>
<dbReference type="Proteomes" id="UP000887563">
    <property type="component" value="Unplaced"/>
</dbReference>
<evidence type="ECO:0000256" key="3">
    <source>
        <dbReference type="ARBA" id="ARBA00012221"/>
    </source>
</evidence>
<keyword evidence="11" id="KW-0004">4Fe-4S</keyword>
<dbReference type="FunFam" id="3.40.50.11840:FF:000001">
    <property type="entry name" value="2-(3-amino-3-carboxypropyl)histidine synthase subunit 1"/>
    <property type="match status" value="1"/>
</dbReference>
<dbReference type="GO" id="GO:0046872">
    <property type="term" value="F:metal ion binding"/>
    <property type="evidence" value="ECO:0007669"/>
    <property type="project" value="UniProtKB-KW"/>
</dbReference>
<comment type="function">
    <text evidence="11">Catalyzes the first step of diphthamide biosynthesis, a post-translational modification of histidine which occurs in elongation factor 2.</text>
</comment>
<dbReference type="PANTHER" id="PTHR10762:SF1">
    <property type="entry name" value="2-(3-AMINO-3-CARBOXYPROPYL)HISTIDINE SYNTHASE SUBUNIT 1"/>
    <property type="match status" value="1"/>
</dbReference>
<dbReference type="InterPro" id="IPR016435">
    <property type="entry name" value="DPH1/DPH2"/>
</dbReference>
<evidence type="ECO:0000256" key="7">
    <source>
        <dbReference type="ARBA" id="ARBA00022723"/>
    </source>
</evidence>
<keyword evidence="8" id="KW-0408">Iron</keyword>
<dbReference type="InterPro" id="IPR042264">
    <property type="entry name" value="DPH1/DPH2_2"/>
</dbReference>
<evidence type="ECO:0000256" key="5">
    <source>
        <dbReference type="ARBA" id="ARBA00022679"/>
    </source>
</evidence>
<evidence type="ECO:0000256" key="9">
    <source>
        <dbReference type="ARBA" id="ARBA00023014"/>
    </source>
</evidence>
<proteinExistence type="inferred from homology"/>
<protein>
    <recommendedName>
        <fullName evidence="4 11">2-(3-amino-3-carboxypropyl)histidine synthase subunit 1</fullName>
        <ecNumber evidence="3 11">2.5.1.108</ecNumber>
    </recommendedName>
</protein>
<name>A0A914LD44_MELIC</name>
<evidence type="ECO:0000313" key="13">
    <source>
        <dbReference type="WBParaSite" id="Minc3s00412g11880"/>
    </source>
</evidence>
<dbReference type="Gene3D" id="3.40.50.11840">
    <property type="entry name" value="Diphthamide synthesis DPH1/DPH2 domain 1"/>
    <property type="match status" value="1"/>
</dbReference>
<keyword evidence="12" id="KW-1185">Reference proteome</keyword>
<reference evidence="13" key="1">
    <citation type="submission" date="2022-11" db="UniProtKB">
        <authorList>
            <consortium name="WormBaseParasite"/>
        </authorList>
    </citation>
    <scope>IDENTIFICATION</scope>
</reference>
<evidence type="ECO:0000313" key="12">
    <source>
        <dbReference type="Proteomes" id="UP000887563"/>
    </source>
</evidence>
<evidence type="ECO:0000256" key="6">
    <source>
        <dbReference type="ARBA" id="ARBA00022691"/>
    </source>
</evidence>
<evidence type="ECO:0000256" key="10">
    <source>
        <dbReference type="ARBA" id="ARBA00048403"/>
    </source>
</evidence>
<dbReference type="GO" id="GO:0017183">
    <property type="term" value="P:protein histidyl modification to diphthamide"/>
    <property type="evidence" value="ECO:0007669"/>
    <property type="project" value="UniProtKB-UniRule"/>
</dbReference>
<dbReference type="FunFam" id="3.40.50.11850:FF:000001">
    <property type="entry name" value="2-(3-amino-3-carboxypropyl)histidine synthase subunit 1"/>
    <property type="match status" value="1"/>
</dbReference>
<dbReference type="GO" id="GO:0090560">
    <property type="term" value="F:2-(3-amino-3-carboxypropyl)histidine synthase activity"/>
    <property type="evidence" value="ECO:0007669"/>
    <property type="project" value="UniProtKB-UniRule"/>
</dbReference>
<dbReference type="GO" id="GO:0051539">
    <property type="term" value="F:4 iron, 4 sulfur cluster binding"/>
    <property type="evidence" value="ECO:0007669"/>
    <property type="project" value="UniProtKB-UniRule"/>
</dbReference>
<sequence>MSSSLLATRSKQRQEIEEISQNPNLIKDLKILPQNYSFEIPKTIWKIKSTQSKTVYFQLVFPTSSPFSGSGIDWIFHLILFFSSPVALQMPEGLTMFACLIADILEKYTQNVEFIILGDVTYGACCVDDYTARALGCDLLVHYAHSCLVPIQHTIGIHLLYVFVNIDIQITHFYDTIKQNFNSNKNSLKIALVSTIQFIASLQAAKKQLEKDGFQIIIPQANPLSPGELLGCTSPKLPDDVSAIIYLGDGRFHLESIMIHNPKIPAYQYNPYSHEFTIEKYGFEMLLSNRQKAIEIARKSERIGLILGTLGRQGNIKIFEYIEQQLINSGKQPIKILLSEIFGSILDKFNSIDCWVQIACPRLSIDWGHTFKLPLLTPFEMSTAILSNNNLIKLNDYPMDYYANESRGPWTNNHENYRQNRKKKIEHISLIKC</sequence>
<dbReference type="AlphaFoldDB" id="A0A914LD44"/>
<dbReference type="Gene3D" id="3.40.50.11860">
    <property type="entry name" value="Diphthamide synthesis DPH1/DPH2 domain 3"/>
    <property type="match status" value="1"/>
</dbReference>
<dbReference type="EC" id="2.5.1.108" evidence="3 11"/>
<evidence type="ECO:0000256" key="2">
    <source>
        <dbReference type="ARBA" id="ARBA00010173"/>
    </source>
</evidence>
<keyword evidence="6 11" id="KW-0949">S-adenosyl-L-methionine</keyword>
<evidence type="ECO:0000256" key="8">
    <source>
        <dbReference type="ARBA" id="ARBA00023004"/>
    </source>
</evidence>
<accession>A0A914LD44</accession>
<keyword evidence="7" id="KW-0479">Metal-binding</keyword>
<comment type="pathway">
    <text evidence="1 11">Protein modification; peptidyl-diphthamide biosynthesis.</text>
</comment>
<comment type="catalytic activity">
    <reaction evidence="10 11">
        <text>L-histidyl-[translation elongation factor 2] + S-adenosyl-L-methionine = 2-[(3S)-amino-3-carboxypropyl]-L-histidyl-[translation elongation factor 2] + S-methyl-5'-thioadenosine + H(+)</text>
        <dbReference type="Rhea" id="RHEA:36783"/>
        <dbReference type="Rhea" id="RHEA-COMP:9748"/>
        <dbReference type="Rhea" id="RHEA-COMP:9749"/>
        <dbReference type="ChEBI" id="CHEBI:15378"/>
        <dbReference type="ChEBI" id="CHEBI:17509"/>
        <dbReference type="ChEBI" id="CHEBI:29979"/>
        <dbReference type="ChEBI" id="CHEBI:59789"/>
        <dbReference type="ChEBI" id="CHEBI:73995"/>
        <dbReference type="EC" id="2.5.1.108"/>
    </reaction>
</comment>
<dbReference type="InterPro" id="IPR042265">
    <property type="entry name" value="DPH1/DPH2_3"/>
</dbReference>
<dbReference type="NCBIfam" id="TIGR00322">
    <property type="entry name" value="diphth2_R"/>
    <property type="match status" value="1"/>
</dbReference>
<comment type="similarity">
    <text evidence="2 11">Belongs to the DPH1/DPH2 family. DPH1 subfamily.</text>
</comment>
<comment type="cofactor">
    <cofactor evidence="11">
        <name>[4Fe-4S] cluster</name>
        <dbReference type="ChEBI" id="CHEBI:49883"/>
    </cofactor>
    <text evidence="11">Binds 1 [4Fe-4S] cluster per subunit. The cluster is coordinated with 3 cysteines and an exchangeable S-adenosyl-L-methionine.</text>
</comment>
<dbReference type="PIRSF" id="PIRSF004967">
    <property type="entry name" value="DPH1"/>
    <property type="match status" value="1"/>
</dbReference>
<dbReference type="WBParaSite" id="Minc3s00412g11880">
    <property type="protein sequence ID" value="Minc3s00412g11880"/>
    <property type="gene ID" value="Minc3s00412g11880"/>
</dbReference>
<evidence type="ECO:0000256" key="11">
    <source>
        <dbReference type="PIRNR" id="PIRNR004967"/>
    </source>
</evidence>
<keyword evidence="5 11" id="KW-0808">Transferase</keyword>
<organism evidence="12 13">
    <name type="scientific">Meloidogyne incognita</name>
    <name type="common">Southern root-knot nematode worm</name>
    <name type="synonym">Oxyuris incognita</name>
    <dbReference type="NCBI Taxonomy" id="6306"/>
    <lineage>
        <taxon>Eukaryota</taxon>
        <taxon>Metazoa</taxon>
        <taxon>Ecdysozoa</taxon>
        <taxon>Nematoda</taxon>
        <taxon>Chromadorea</taxon>
        <taxon>Rhabditida</taxon>
        <taxon>Tylenchina</taxon>
        <taxon>Tylenchomorpha</taxon>
        <taxon>Tylenchoidea</taxon>
        <taxon>Meloidogynidae</taxon>
        <taxon>Meloidogyninae</taxon>
        <taxon>Meloidogyne</taxon>
        <taxon>Meloidogyne incognita group</taxon>
    </lineage>
</organism>
<evidence type="ECO:0000256" key="1">
    <source>
        <dbReference type="ARBA" id="ARBA00005156"/>
    </source>
</evidence>
<dbReference type="Gene3D" id="3.40.50.11850">
    <property type="entry name" value="Diphthamide synthesis DPH1/DPH2 domain 2"/>
    <property type="match status" value="1"/>
</dbReference>
<dbReference type="PANTHER" id="PTHR10762">
    <property type="entry name" value="DIPHTHAMIDE BIOSYNTHESIS PROTEIN"/>
    <property type="match status" value="1"/>
</dbReference>
<evidence type="ECO:0000256" key="4">
    <source>
        <dbReference type="ARBA" id="ARBA00021915"/>
    </source>
</evidence>
<dbReference type="InterPro" id="IPR035435">
    <property type="entry name" value="DPH1/DPH2_euk_archaea"/>
</dbReference>
<dbReference type="FunFam" id="3.40.50.11860:FF:000002">
    <property type="entry name" value="2-(3-amino-3-carboxypropyl)histidine synthase subunit 1"/>
    <property type="match status" value="1"/>
</dbReference>
<dbReference type="Pfam" id="PF01866">
    <property type="entry name" value="Diphthamide_syn"/>
    <property type="match status" value="1"/>
</dbReference>
<keyword evidence="9" id="KW-0411">Iron-sulfur</keyword>